<sequence length="106" mass="11259">MASLLYLATPEVGEEAEAYAASPAGSAPVAERFMLKSSAPATKGTAGVLFRPSGGGVVIHAMNVSVAAVPSFSRENLHSFFNNQRQLTTIATSYSSRQRERRRVAT</sequence>
<dbReference type="EnsemblPlants" id="TuG1812G0500003026.01.T01">
    <property type="protein sequence ID" value="TuG1812G0500003026.01.T01"/>
    <property type="gene ID" value="TuG1812G0500003026.01"/>
</dbReference>
<reference evidence="1" key="2">
    <citation type="submission" date="2018-03" db="EMBL/GenBank/DDBJ databases">
        <title>The Triticum urartu genome reveals the dynamic nature of wheat genome evolution.</title>
        <authorList>
            <person name="Ling H."/>
            <person name="Ma B."/>
            <person name="Shi X."/>
            <person name="Liu H."/>
            <person name="Dong L."/>
            <person name="Sun H."/>
            <person name="Cao Y."/>
            <person name="Gao Q."/>
            <person name="Zheng S."/>
            <person name="Li Y."/>
            <person name="Yu Y."/>
            <person name="Du H."/>
            <person name="Qi M."/>
            <person name="Li Y."/>
            <person name="Yu H."/>
            <person name="Cui Y."/>
            <person name="Wang N."/>
            <person name="Chen C."/>
            <person name="Wu H."/>
            <person name="Zhao Y."/>
            <person name="Zhang J."/>
            <person name="Li Y."/>
            <person name="Zhou W."/>
            <person name="Zhang B."/>
            <person name="Hu W."/>
            <person name="Eijk M."/>
            <person name="Tang J."/>
            <person name="Witsenboer H."/>
            <person name="Zhao S."/>
            <person name="Li Z."/>
            <person name="Zhang A."/>
            <person name="Wang D."/>
            <person name="Liang C."/>
        </authorList>
    </citation>
    <scope>NUCLEOTIDE SEQUENCE [LARGE SCALE GENOMIC DNA]</scope>
    <source>
        <strain evidence="1">cv. G1812</strain>
    </source>
</reference>
<evidence type="ECO:0000313" key="2">
    <source>
        <dbReference type="Proteomes" id="UP000015106"/>
    </source>
</evidence>
<keyword evidence="2" id="KW-1185">Reference proteome</keyword>
<proteinExistence type="predicted"/>
<dbReference type="Gramene" id="TuG1812G0500003026.01.T01">
    <property type="protein sequence ID" value="TuG1812G0500003026.01.T01"/>
    <property type="gene ID" value="TuG1812G0500003026.01"/>
</dbReference>
<dbReference type="Proteomes" id="UP000015106">
    <property type="component" value="Chromosome 5"/>
</dbReference>
<reference evidence="1" key="3">
    <citation type="submission" date="2022-06" db="UniProtKB">
        <authorList>
            <consortium name="EnsemblPlants"/>
        </authorList>
    </citation>
    <scope>IDENTIFICATION</scope>
</reference>
<reference evidence="2" key="1">
    <citation type="journal article" date="2013" name="Nature">
        <title>Draft genome of the wheat A-genome progenitor Triticum urartu.</title>
        <authorList>
            <person name="Ling H.Q."/>
            <person name="Zhao S."/>
            <person name="Liu D."/>
            <person name="Wang J."/>
            <person name="Sun H."/>
            <person name="Zhang C."/>
            <person name="Fan H."/>
            <person name="Li D."/>
            <person name="Dong L."/>
            <person name="Tao Y."/>
            <person name="Gao C."/>
            <person name="Wu H."/>
            <person name="Li Y."/>
            <person name="Cui Y."/>
            <person name="Guo X."/>
            <person name="Zheng S."/>
            <person name="Wang B."/>
            <person name="Yu K."/>
            <person name="Liang Q."/>
            <person name="Yang W."/>
            <person name="Lou X."/>
            <person name="Chen J."/>
            <person name="Feng M."/>
            <person name="Jian J."/>
            <person name="Zhang X."/>
            <person name="Luo G."/>
            <person name="Jiang Y."/>
            <person name="Liu J."/>
            <person name="Wang Z."/>
            <person name="Sha Y."/>
            <person name="Zhang B."/>
            <person name="Wu H."/>
            <person name="Tang D."/>
            <person name="Shen Q."/>
            <person name="Xue P."/>
            <person name="Zou S."/>
            <person name="Wang X."/>
            <person name="Liu X."/>
            <person name="Wang F."/>
            <person name="Yang Y."/>
            <person name="An X."/>
            <person name="Dong Z."/>
            <person name="Zhang K."/>
            <person name="Zhang X."/>
            <person name="Luo M.C."/>
            <person name="Dvorak J."/>
            <person name="Tong Y."/>
            <person name="Wang J."/>
            <person name="Yang H."/>
            <person name="Li Z."/>
            <person name="Wang D."/>
            <person name="Zhang A."/>
            <person name="Wang J."/>
        </authorList>
    </citation>
    <scope>NUCLEOTIDE SEQUENCE</scope>
    <source>
        <strain evidence="2">cv. G1812</strain>
    </source>
</reference>
<organism evidence="1 2">
    <name type="scientific">Triticum urartu</name>
    <name type="common">Red wild einkorn</name>
    <name type="synonym">Crithodium urartu</name>
    <dbReference type="NCBI Taxonomy" id="4572"/>
    <lineage>
        <taxon>Eukaryota</taxon>
        <taxon>Viridiplantae</taxon>
        <taxon>Streptophyta</taxon>
        <taxon>Embryophyta</taxon>
        <taxon>Tracheophyta</taxon>
        <taxon>Spermatophyta</taxon>
        <taxon>Magnoliopsida</taxon>
        <taxon>Liliopsida</taxon>
        <taxon>Poales</taxon>
        <taxon>Poaceae</taxon>
        <taxon>BOP clade</taxon>
        <taxon>Pooideae</taxon>
        <taxon>Triticodae</taxon>
        <taxon>Triticeae</taxon>
        <taxon>Triticinae</taxon>
        <taxon>Triticum</taxon>
    </lineage>
</organism>
<protein>
    <submittedName>
        <fullName evidence="1">Uncharacterized protein</fullName>
    </submittedName>
</protein>
<evidence type="ECO:0000313" key="1">
    <source>
        <dbReference type="EnsemblPlants" id="TuG1812G0500003026.01.T01"/>
    </source>
</evidence>
<accession>A0A8R7QGN2</accession>
<dbReference type="AlphaFoldDB" id="A0A8R7QGN2"/>
<name>A0A8R7QGN2_TRIUA</name>